<dbReference type="EC" id="2.7.13.3" evidence="2"/>
<keyword evidence="5" id="KW-0547">Nucleotide-binding</keyword>
<dbReference type="PANTHER" id="PTHR43065:SF10">
    <property type="entry name" value="PEROXIDE STRESS-ACTIVATED HISTIDINE KINASE MAK3"/>
    <property type="match status" value="1"/>
</dbReference>
<name>A0ABY7TRQ1_9SPHN</name>
<dbReference type="PROSITE" id="PS50109">
    <property type="entry name" value="HIS_KIN"/>
    <property type="match status" value="1"/>
</dbReference>
<dbReference type="InterPro" id="IPR036097">
    <property type="entry name" value="HisK_dim/P_sf"/>
</dbReference>
<dbReference type="SMART" id="SM00388">
    <property type="entry name" value="HisKA"/>
    <property type="match status" value="1"/>
</dbReference>
<evidence type="ECO:0000259" key="10">
    <source>
        <dbReference type="PROSITE" id="PS50112"/>
    </source>
</evidence>
<comment type="catalytic activity">
    <reaction evidence="1">
        <text>ATP + protein L-histidine = ADP + protein N-phospho-L-histidine.</text>
        <dbReference type="EC" id="2.7.13.3"/>
    </reaction>
</comment>
<dbReference type="Gene3D" id="3.30.565.10">
    <property type="entry name" value="Histidine kinase-like ATPase, C-terminal domain"/>
    <property type="match status" value="1"/>
</dbReference>
<dbReference type="SUPFAM" id="SSF47384">
    <property type="entry name" value="Homodimeric domain of signal transducing histidine kinase"/>
    <property type="match status" value="1"/>
</dbReference>
<organism evidence="11 12">
    <name type="scientific">Sphingomonas naphthae</name>
    <dbReference type="NCBI Taxonomy" id="1813468"/>
    <lineage>
        <taxon>Bacteria</taxon>
        <taxon>Pseudomonadati</taxon>
        <taxon>Pseudomonadota</taxon>
        <taxon>Alphaproteobacteria</taxon>
        <taxon>Sphingomonadales</taxon>
        <taxon>Sphingomonadaceae</taxon>
        <taxon>Sphingomonas</taxon>
    </lineage>
</organism>
<evidence type="ECO:0000259" key="9">
    <source>
        <dbReference type="PROSITE" id="PS50109"/>
    </source>
</evidence>
<dbReference type="EMBL" id="CP117411">
    <property type="protein sequence ID" value="WCT74879.1"/>
    <property type="molecule type" value="Genomic_DNA"/>
</dbReference>
<evidence type="ECO:0000256" key="7">
    <source>
        <dbReference type="ARBA" id="ARBA00022840"/>
    </source>
</evidence>
<evidence type="ECO:0000313" key="11">
    <source>
        <dbReference type="EMBL" id="WCT74879.1"/>
    </source>
</evidence>
<evidence type="ECO:0000256" key="8">
    <source>
        <dbReference type="ARBA" id="ARBA00023012"/>
    </source>
</evidence>
<dbReference type="PROSITE" id="PS50112">
    <property type="entry name" value="PAS"/>
    <property type="match status" value="1"/>
</dbReference>
<dbReference type="RefSeq" id="WP_273690295.1">
    <property type="nucleotide sequence ID" value="NZ_CP117411.1"/>
</dbReference>
<dbReference type="SUPFAM" id="SSF55874">
    <property type="entry name" value="ATPase domain of HSP90 chaperone/DNA topoisomerase II/histidine kinase"/>
    <property type="match status" value="1"/>
</dbReference>
<evidence type="ECO:0000256" key="6">
    <source>
        <dbReference type="ARBA" id="ARBA00022777"/>
    </source>
</evidence>
<dbReference type="CDD" id="cd00082">
    <property type="entry name" value="HisKA"/>
    <property type="match status" value="1"/>
</dbReference>
<protein>
    <recommendedName>
        <fullName evidence="2">histidine kinase</fullName>
        <ecNumber evidence="2">2.7.13.3</ecNumber>
    </recommendedName>
</protein>
<evidence type="ECO:0000313" key="12">
    <source>
        <dbReference type="Proteomes" id="UP001220395"/>
    </source>
</evidence>
<dbReference type="Gene3D" id="3.30.450.20">
    <property type="entry name" value="PAS domain"/>
    <property type="match status" value="1"/>
</dbReference>
<dbReference type="Pfam" id="PF00989">
    <property type="entry name" value="PAS"/>
    <property type="match status" value="1"/>
</dbReference>
<keyword evidence="7 11" id="KW-0067">ATP-binding</keyword>
<keyword evidence="6" id="KW-0418">Kinase</keyword>
<evidence type="ECO:0000256" key="2">
    <source>
        <dbReference type="ARBA" id="ARBA00012438"/>
    </source>
</evidence>
<dbReference type="InterPro" id="IPR036890">
    <property type="entry name" value="HATPase_C_sf"/>
</dbReference>
<dbReference type="Pfam" id="PF00512">
    <property type="entry name" value="HisKA"/>
    <property type="match status" value="1"/>
</dbReference>
<dbReference type="SMART" id="SM00387">
    <property type="entry name" value="HATPase_c"/>
    <property type="match status" value="1"/>
</dbReference>
<keyword evidence="4" id="KW-0808">Transferase</keyword>
<dbReference type="InterPro" id="IPR005467">
    <property type="entry name" value="His_kinase_dom"/>
</dbReference>
<keyword evidence="12" id="KW-1185">Reference proteome</keyword>
<dbReference type="InterPro" id="IPR035965">
    <property type="entry name" value="PAS-like_dom_sf"/>
</dbReference>
<reference evidence="11 12" key="1">
    <citation type="submission" date="2023-02" db="EMBL/GenBank/DDBJ databases">
        <title>Genome sequence of Sphingomonas naphthae.</title>
        <authorList>
            <person name="Kim S."/>
            <person name="Heo J."/>
            <person name="Kwon S.-W."/>
        </authorList>
    </citation>
    <scope>NUCLEOTIDE SEQUENCE [LARGE SCALE GENOMIC DNA]</scope>
    <source>
        <strain evidence="11 12">KACC 18716</strain>
    </source>
</reference>
<keyword evidence="3" id="KW-0597">Phosphoprotein</keyword>
<evidence type="ECO:0000256" key="3">
    <source>
        <dbReference type="ARBA" id="ARBA00022553"/>
    </source>
</evidence>
<dbReference type="SUPFAM" id="SSF55785">
    <property type="entry name" value="PYP-like sensor domain (PAS domain)"/>
    <property type="match status" value="1"/>
</dbReference>
<dbReference type="GO" id="GO:0005524">
    <property type="term" value="F:ATP binding"/>
    <property type="evidence" value="ECO:0007669"/>
    <property type="project" value="UniProtKB-KW"/>
</dbReference>
<accession>A0ABY7TRQ1</accession>
<feature type="domain" description="PAS" evidence="10">
    <location>
        <begin position="24"/>
        <end position="71"/>
    </location>
</feature>
<dbReference type="InterPro" id="IPR000014">
    <property type="entry name" value="PAS"/>
</dbReference>
<keyword evidence="8" id="KW-0902">Two-component regulatory system</keyword>
<dbReference type="PANTHER" id="PTHR43065">
    <property type="entry name" value="SENSOR HISTIDINE KINASE"/>
    <property type="match status" value="1"/>
</dbReference>
<feature type="domain" description="Histidine kinase" evidence="9">
    <location>
        <begin position="147"/>
        <end position="370"/>
    </location>
</feature>
<evidence type="ECO:0000256" key="1">
    <source>
        <dbReference type="ARBA" id="ARBA00000085"/>
    </source>
</evidence>
<dbReference type="InterPro" id="IPR004358">
    <property type="entry name" value="Sig_transdc_His_kin-like_C"/>
</dbReference>
<dbReference type="PRINTS" id="PR00344">
    <property type="entry name" value="BCTRLSENSOR"/>
</dbReference>
<sequence>MALAGSGLTRFIRRDLREEGRLGLPEIFAALPTPVLALDAGGVVVEANPAAETYINLARSAIVGQNIAELIGHPLTSVSSDARFVAYDLDLTLPGDKLQSADLSVAPLPDRPGWRMLTIHPHPQVTVRTRRTGREGGTLAAVGAAALLAHEIKNPLSGIRGAAQLLESAADEGSRDLTRLIRDEVDRVAALIDRMEGFTDSRAIAVEPFNIHTALYHARDVAIKGFARDFSIRELYDPSLPHVLGHRDSLVQVVINLLKNAVEAMKGAGMETGTITLTTAYRHGVRLLTDQGDGRRSLPIELSVSDEGPGAPDSIRDHLFDPFVSSKRSSGGLGLALVEKLIADQGGMVEYVREGQPPRTIFRVLLPRAVRGE</sequence>
<dbReference type="InterPro" id="IPR003594">
    <property type="entry name" value="HATPase_dom"/>
</dbReference>
<evidence type="ECO:0000256" key="4">
    <source>
        <dbReference type="ARBA" id="ARBA00022679"/>
    </source>
</evidence>
<evidence type="ECO:0000256" key="5">
    <source>
        <dbReference type="ARBA" id="ARBA00022741"/>
    </source>
</evidence>
<dbReference type="Proteomes" id="UP001220395">
    <property type="component" value="Chromosome"/>
</dbReference>
<dbReference type="Pfam" id="PF02518">
    <property type="entry name" value="HATPase_c"/>
    <property type="match status" value="1"/>
</dbReference>
<dbReference type="CDD" id="cd00130">
    <property type="entry name" value="PAS"/>
    <property type="match status" value="1"/>
</dbReference>
<proteinExistence type="predicted"/>
<dbReference type="InterPro" id="IPR003661">
    <property type="entry name" value="HisK_dim/P_dom"/>
</dbReference>
<gene>
    <name evidence="11" type="ORF">PQ455_06570</name>
</gene>
<dbReference type="InterPro" id="IPR013767">
    <property type="entry name" value="PAS_fold"/>
</dbReference>
<dbReference type="Gene3D" id="1.10.287.130">
    <property type="match status" value="1"/>
</dbReference>